<dbReference type="RNAct" id="G3UZD8">
    <property type="molecule type" value="protein"/>
</dbReference>
<dbReference type="AlphaFoldDB" id="G3UZD8"/>
<dbReference type="ExpressionAtlas" id="G3UZD8">
    <property type="expression patterns" value="differential"/>
</dbReference>
<dbReference type="BioGRID-ORCS" id="100126765">
    <property type="hits" value="1 hit in 44 CRISPR screens"/>
</dbReference>
<organism evidence="1 3">
    <name type="scientific">Mus musculus</name>
    <name type="common">Mouse</name>
    <dbReference type="NCBI Taxonomy" id="10090"/>
    <lineage>
        <taxon>Eukaryota</taxon>
        <taxon>Metazoa</taxon>
        <taxon>Chordata</taxon>
        <taxon>Craniata</taxon>
        <taxon>Vertebrata</taxon>
        <taxon>Euteleostomi</taxon>
        <taxon>Mammalia</taxon>
        <taxon>Eutheria</taxon>
        <taxon>Euarchontoglires</taxon>
        <taxon>Glires</taxon>
        <taxon>Rodentia</taxon>
        <taxon>Myomorpha</taxon>
        <taxon>Muroidea</taxon>
        <taxon>Muridae</taxon>
        <taxon>Murinae</taxon>
        <taxon>Mus</taxon>
        <taxon>Mus</taxon>
    </lineage>
</organism>
<evidence type="ECO:0000313" key="2">
    <source>
        <dbReference type="MGI" id="MGI:5141873"/>
    </source>
</evidence>
<dbReference type="VEuPathDB" id="HostDB:ENSMUSG00000092322"/>
<keyword evidence="3" id="KW-1185">Reference proteome</keyword>
<dbReference type="FunCoup" id="G3UZD8">
    <property type="interactions" value="585"/>
</dbReference>
<dbReference type="MGI" id="MGI:5141873">
    <property type="gene designation" value="Esp36"/>
</dbReference>
<sequence length="160" mass="18759">MNPENNLTQFTYKLKRSLKEQNVHTPYKMRYHLCKLQVKTSFLMMFFILTLPLPSMLTEGRVLPETQKEPKISADHKTNGNIVFEEIDCKNMRINIEDVGHNLQGSYQINIQFQGLFNDFLLNTCSSVSQTTNTMFIIETMNIEIFTRMSNSWNSIRHKT</sequence>
<dbReference type="CDD" id="cd14248">
    <property type="entry name" value="ESP"/>
    <property type="match status" value="1"/>
</dbReference>
<reference evidence="1 3" key="1">
    <citation type="journal article" date="2009" name="PLoS Biol.">
        <title>Lineage-specific biology revealed by a finished genome assembly of the mouse.</title>
        <authorList>
            <consortium name="Mouse Genome Sequencing Consortium"/>
            <person name="Church D.M."/>
            <person name="Goodstadt L."/>
            <person name="Hillier L.W."/>
            <person name="Zody M.C."/>
            <person name="Goldstein S."/>
            <person name="She X."/>
            <person name="Bult C.J."/>
            <person name="Agarwala R."/>
            <person name="Cherry J.L."/>
            <person name="DiCuccio M."/>
            <person name="Hlavina W."/>
            <person name="Kapustin Y."/>
            <person name="Meric P."/>
            <person name="Maglott D."/>
            <person name="Birtle Z."/>
            <person name="Marques A.C."/>
            <person name="Graves T."/>
            <person name="Zhou S."/>
            <person name="Teague B."/>
            <person name="Potamousis K."/>
            <person name="Churas C."/>
            <person name="Place M."/>
            <person name="Herschleb J."/>
            <person name="Runnheim R."/>
            <person name="Forrest D."/>
            <person name="Amos-Landgraf J."/>
            <person name="Schwartz D.C."/>
            <person name="Cheng Z."/>
            <person name="Lindblad-Toh K."/>
            <person name="Eichler E.E."/>
            <person name="Ponting C.P."/>
        </authorList>
    </citation>
    <scope>NUCLEOTIDE SEQUENCE [LARGE SCALE GENOMIC DNA]</scope>
    <source>
        <strain evidence="1 3">C57BL/6J</strain>
    </source>
</reference>
<dbReference type="Proteomes" id="UP000000589">
    <property type="component" value="Chromosome 17"/>
</dbReference>
<proteinExistence type="predicted"/>
<accession>G3UZD8</accession>
<dbReference type="Ensembl" id="ENSMUST00000172814.8">
    <property type="protein sequence ID" value="ENSMUSP00000134454.2"/>
    <property type="gene ID" value="ENSMUSG00000092322.9"/>
</dbReference>
<dbReference type="HOGENOM" id="CLU_139846_0_0_1"/>
<evidence type="ECO:0000313" key="1">
    <source>
        <dbReference type="Ensembl" id="ENSMUSP00000134454.2"/>
    </source>
</evidence>
<dbReference type="GO" id="GO:0005615">
    <property type="term" value="C:extracellular space"/>
    <property type="evidence" value="ECO:0000314"/>
    <property type="project" value="MGI"/>
</dbReference>
<protein>
    <submittedName>
        <fullName evidence="1">Exocrine gland secreted peptide 36</fullName>
    </submittedName>
</protein>
<gene>
    <name evidence="1 2" type="primary">Esp36</name>
</gene>
<dbReference type="PhylomeDB" id="G3UZD8"/>
<reference evidence="1" key="4">
    <citation type="submission" date="2025-09" db="UniProtKB">
        <authorList>
            <consortium name="Ensembl"/>
        </authorList>
    </citation>
    <scope>IDENTIFICATION</scope>
    <source>
        <strain evidence="1">C57BL/6J</strain>
    </source>
</reference>
<dbReference type="InterPro" id="IPR032253">
    <property type="entry name" value="Esp1/Esp22"/>
</dbReference>
<name>G3UZD8_MOUSE</name>
<dbReference type="GO" id="GO:0005186">
    <property type="term" value="F:pheromone activity"/>
    <property type="evidence" value="ECO:0000314"/>
    <property type="project" value="MGI"/>
</dbReference>
<dbReference type="InParanoid" id="G3UZD8"/>
<dbReference type="GeneTree" id="ENSGT01050000246215"/>
<evidence type="ECO:0000313" key="3">
    <source>
        <dbReference type="Proteomes" id="UP000000589"/>
    </source>
</evidence>
<reference evidence="1" key="3">
    <citation type="submission" date="2025-08" db="UniProtKB">
        <authorList>
            <consortium name="Ensembl"/>
        </authorList>
    </citation>
    <scope>IDENTIFICATION</scope>
    <source>
        <strain evidence="1">C57BL/6J</strain>
    </source>
</reference>
<dbReference type="PaxDb" id="10090-ENSMUSP00000134454"/>
<dbReference type="AGR" id="MGI:5141873"/>
<reference evidence="1 3" key="2">
    <citation type="journal article" date="2011" name="PLoS Biol.">
        <title>Modernizing reference genome assemblies.</title>
        <authorList>
            <person name="Church D.M."/>
            <person name="Schneider V.A."/>
            <person name="Graves T."/>
            <person name="Auger K."/>
            <person name="Cunningham F."/>
            <person name="Bouk N."/>
            <person name="Chen H.C."/>
            <person name="Agarwala R."/>
            <person name="McLaren W.M."/>
            <person name="Ritchie G.R."/>
            <person name="Albracht D."/>
            <person name="Kremitzki M."/>
            <person name="Rock S."/>
            <person name="Kotkiewicz H."/>
            <person name="Kremitzki C."/>
            <person name="Wollam A."/>
            <person name="Trani L."/>
            <person name="Fulton L."/>
            <person name="Fulton R."/>
            <person name="Matthews L."/>
            <person name="Whitehead S."/>
            <person name="Chow W."/>
            <person name="Torrance J."/>
            <person name="Dunn M."/>
            <person name="Harden G."/>
            <person name="Threadgold G."/>
            <person name="Wood J."/>
            <person name="Collins J."/>
            <person name="Heath P."/>
            <person name="Griffiths G."/>
            <person name="Pelan S."/>
            <person name="Grafham D."/>
            <person name="Eichler E.E."/>
            <person name="Weinstock G."/>
            <person name="Mardis E.R."/>
            <person name="Wilson R.K."/>
            <person name="Howe K."/>
            <person name="Flicek P."/>
            <person name="Hubbard T."/>
        </authorList>
    </citation>
    <scope>NUCLEOTIDE SEQUENCE [LARGE SCALE GENOMIC DNA]</scope>
    <source>
        <strain evidence="1 3">C57BL/6J</strain>
    </source>
</reference>
<dbReference type="Pfam" id="PF16590">
    <property type="entry name" value="ESP"/>
    <property type="match status" value="1"/>
</dbReference>